<name>A0A2G1WKI5_9EURY</name>
<protein>
    <submittedName>
        <fullName evidence="2">Uncharacterized protein</fullName>
    </submittedName>
</protein>
<comment type="caution">
    <text evidence="2">The sequence shown here is derived from an EMBL/GenBank/DDBJ whole genome shotgun (WGS) entry which is preliminary data.</text>
</comment>
<dbReference type="AlphaFoldDB" id="A0A2G1WKI5"/>
<organism evidence="2 3">
    <name type="scientific">Halorubrum persicum</name>
    <dbReference type="NCBI Taxonomy" id="1383844"/>
    <lineage>
        <taxon>Archaea</taxon>
        <taxon>Methanobacteriati</taxon>
        <taxon>Methanobacteriota</taxon>
        <taxon>Stenosarchaea group</taxon>
        <taxon>Halobacteria</taxon>
        <taxon>Halobacteriales</taxon>
        <taxon>Haloferacaceae</taxon>
        <taxon>Halorubrum</taxon>
    </lineage>
</organism>
<evidence type="ECO:0000256" key="1">
    <source>
        <dbReference type="SAM" id="MobiDB-lite"/>
    </source>
</evidence>
<feature type="region of interest" description="Disordered" evidence="1">
    <location>
        <begin position="1"/>
        <end position="93"/>
    </location>
</feature>
<evidence type="ECO:0000313" key="2">
    <source>
        <dbReference type="EMBL" id="PHQ39492.1"/>
    </source>
</evidence>
<proteinExistence type="predicted"/>
<dbReference type="Proteomes" id="UP000222824">
    <property type="component" value="Unassembled WGS sequence"/>
</dbReference>
<gene>
    <name evidence="2" type="ORF">DJ69_06000</name>
</gene>
<sequence>MHDEIPAPQTRTGPGDGSSANFGSTTPCTDRASDRCGSDRGGPDRDGSDRDGSDRVDDRPREGVDPPEVTDPDRPDRARPDSDRSEGDEGCDPESVAYRLERLRLVRTALTLAVVVARLIRSL</sequence>
<reference evidence="2 3" key="1">
    <citation type="journal article" date="2014" name="Front. Microbiol.">
        <title>Population and genomic analysis of the genus Halorubrum.</title>
        <authorList>
            <person name="Fullmer M.S."/>
            <person name="Soucy S.M."/>
            <person name="Swithers K.S."/>
            <person name="Makkay A.M."/>
            <person name="Wheeler R."/>
            <person name="Ventosa A."/>
            <person name="Gogarten J.P."/>
            <person name="Papke R.T."/>
        </authorList>
    </citation>
    <scope>NUCLEOTIDE SEQUENCE [LARGE SCALE GENOMIC DNA]</scope>
    <source>
        <strain evidence="2 3">C49</strain>
    </source>
</reference>
<accession>A0A2G1WKI5</accession>
<evidence type="ECO:0000313" key="3">
    <source>
        <dbReference type="Proteomes" id="UP000222824"/>
    </source>
</evidence>
<dbReference type="EMBL" id="NHOA01000037">
    <property type="protein sequence ID" value="PHQ39492.1"/>
    <property type="molecule type" value="Genomic_DNA"/>
</dbReference>
<feature type="compositionally biased region" description="Polar residues" evidence="1">
    <location>
        <begin position="18"/>
        <end position="28"/>
    </location>
</feature>
<dbReference type="RefSeq" id="WP_099254783.1">
    <property type="nucleotide sequence ID" value="NZ_NHOA01000037.1"/>
</dbReference>
<feature type="compositionally biased region" description="Basic and acidic residues" evidence="1">
    <location>
        <begin position="31"/>
        <end position="64"/>
    </location>
</feature>
<feature type="compositionally biased region" description="Basic and acidic residues" evidence="1">
    <location>
        <begin position="71"/>
        <end position="87"/>
    </location>
</feature>
<keyword evidence="3" id="KW-1185">Reference proteome</keyword>